<dbReference type="PANTHER" id="PTHR30405">
    <property type="entry name" value="TRANSPOSASE"/>
    <property type="match status" value="1"/>
</dbReference>
<dbReference type="InterPro" id="IPR010095">
    <property type="entry name" value="Cas12f1-like_TNB"/>
</dbReference>
<keyword evidence="5" id="KW-0233">DNA recombination</keyword>
<reference evidence="8" key="1">
    <citation type="submission" date="2016-10" db="EMBL/GenBank/DDBJ databases">
        <title>Sequence of Gallionella enrichment culture.</title>
        <authorList>
            <person name="Poehlein A."/>
            <person name="Muehling M."/>
            <person name="Daniel R."/>
        </authorList>
    </citation>
    <scope>NUCLEOTIDE SEQUENCE</scope>
</reference>
<sequence length="371" mass="41024">MSLHAKTLRVRVKDRHSKVLSRMAFEVNQVWNAANEITRDYSWVPIPGVGFVNLDTSEFDLNKELRGIRKERSLSIGAATVQSVIAQHAKSRRQFKKNKLNWRSSSGSKRALGWIPFKAAGVKLVNGQIRFCGGFFGLWDSYDLSKYELGTGSFSQDARGRWYFNTTVKVEVKPSEGSKSVGIDLGLKTTATCSDGEKLERKRITDEFAEPLAKAQRANKTRLIKTIHARIKNKRNDAIHKFTTAMTKNYGAIFVGNVSSSKLVKTRMAKSVLDTGWGMLKTQLEYKANARSVVYQEVNEKNTTQTCSSCGVISASSPKGRAGLGIREWTCCECGATHDRDINAARNILRLGHQSLEAGILALSAQAAAVG</sequence>
<dbReference type="EMBL" id="MLJW01000192">
    <property type="protein sequence ID" value="OIQ94143.1"/>
    <property type="molecule type" value="Genomic_DNA"/>
</dbReference>
<dbReference type="InterPro" id="IPR051399">
    <property type="entry name" value="RNA-guided_DNA_endo/Transpos"/>
</dbReference>
<protein>
    <submittedName>
        <fullName evidence="8">Putative transposase DNA-binding domain protein</fullName>
    </submittedName>
</protein>
<proteinExistence type="inferred from homology"/>
<evidence type="ECO:0000313" key="8">
    <source>
        <dbReference type="EMBL" id="OIQ94143.1"/>
    </source>
</evidence>
<evidence type="ECO:0000259" key="6">
    <source>
        <dbReference type="Pfam" id="PF01385"/>
    </source>
</evidence>
<evidence type="ECO:0000256" key="4">
    <source>
        <dbReference type="ARBA" id="ARBA00023125"/>
    </source>
</evidence>
<evidence type="ECO:0000256" key="3">
    <source>
        <dbReference type="ARBA" id="ARBA00022578"/>
    </source>
</evidence>
<evidence type="ECO:0000256" key="2">
    <source>
        <dbReference type="ARBA" id="ARBA00011044"/>
    </source>
</evidence>
<feature type="domain" description="Cas12f1-like TNB" evidence="7">
    <location>
        <begin position="277"/>
        <end position="348"/>
    </location>
</feature>
<keyword evidence="3" id="KW-0815">Transposition</keyword>
<dbReference type="Pfam" id="PF01385">
    <property type="entry name" value="OrfB_IS605"/>
    <property type="match status" value="1"/>
</dbReference>
<comment type="similarity">
    <text evidence="2">In the N-terminal section; belongs to the transposase 2 family.</text>
</comment>
<dbReference type="NCBIfam" id="NF040570">
    <property type="entry name" value="guided_TnpB"/>
    <property type="match status" value="1"/>
</dbReference>
<organism evidence="8">
    <name type="scientific">mine drainage metagenome</name>
    <dbReference type="NCBI Taxonomy" id="410659"/>
    <lineage>
        <taxon>unclassified sequences</taxon>
        <taxon>metagenomes</taxon>
        <taxon>ecological metagenomes</taxon>
    </lineage>
</organism>
<dbReference type="Pfam" id="PF07282">
    <property type="entry name" value="Cas12f1-like_TNB"/>
    <property type="match status" value="1"/>
</dbReference>
<dbReference type="AlphaFoldDB" id="A0A1J5RQA7"/>
<accession>A0A1J5RQA7</accession>
<dbReference type="PANTHER" id="PTHR30405:SF25">
    <property type="entry name" value="RNA-GUIDED DNA ENDONUCLEASE INSQ-RELATED"/>
    <property type="match status" value="1"/>
</dbReference>
<evidence type="ECO:0000256" key="1">
    <source>
        <dbReference type="ARBA" id="ARBA00008761"/>
    </source>
</evidence>
<dbReference type="GO" id="GO:0006310">
    <property type="term" value="P:DNA recombination"/>
    <property type="evidence" value="ECO:0007669"/>
    <property type="project" value="UniProtKB-KW"/>
</dbReference>
<evidence type="ECO:0000256" key="5">
    <source>
        <dbReference type="ARBA" id="ARBA00023172"/>
    </source>
</evidence>
<gene>
    <name evidence="8" type="ORF">GALL_238720</name>
</gene>
<keyword evidence="4 8" id="KW-0238">DNA-binding</keyword>
<feature type="domain" description="Probable transposase IS891/IS1136/IS1341" evidence="6">
    <location>
        <begin position="166"/>
        <end position="265"/>
    </location>
</feature>
<dbReference type="GO" id="GO:0032196">
    <property type="term" value="P:transposition"/>
    <property type="evidence" value="ECO:0007669"/>
    <property type="project" value="UniProtKB-KW"/>
</dbReference>
<comment type="similarity">
    <text evidence="1">In the C-terminal section; belongs to the transposase 35 family.</text>
</comment>
<evidence type="ECO:0000259" key="7">
    <source>
        <dbReference type="Pfam" id="PF07282"/>
    </source>
</evidence>
<dbReference type="InterPro" id="IPR001959">
    <property type="entry name" value="Transposase"/>
</dbReference>
<comment type="caution">
    <text evidence="8">The sequence shown here is derived from an EMBL/GenBank/DDBJ whole genome shotgun (WGS) entry which is preliminary data.</text>
</comment>
<dbReference type="GO" id="GO:0003677">
    <property type="term" value="F:DNA binding"/>
    <property type="evidence" value="ECO:0007669"/>
    <property type="project" value="UniProtKB-KW"/>
</dbReference>
<name>A0A1J5RQA7_9ZZZZ</name>